<dbReference type="AlphaFoldDB" id="A0A7J9IWC5"/>
<dbReference type="EMBL" id="JABFAE010000004">
    <property type="protein sequence ID" value="MBA0826442.1"/>
    <property type="molecule type" value="Genomic_DNA"/>
</dbReference>
<proteinExistence type="predicted"/>
<sequence>MNGKFFTTCSEEQRIATLVGTSIFRGCY</sequence>
<keyword evidence="2" id="KW-1185">Reference proteome</keyword>
<evidence type="ECO:0000313" key="1">
    <source>
        <dbReference type="EMBL" id="MBA0826442.1"/>
    </source>
</evidence>
<evidence type="ECO:0000313" key="2">
    <source>
        <dbReference type="Proteomes" id="UP000593575"/>
    </source>
</evidence>
<comment type="caution">
    <text evidence="1">The sequence shown here is derived from an EMBL/GenBank/DDBJ whole genome shotgun (WGS) entry which is preliminary data.</text>
</comment>
<name>A0A7J9IWC5_9ROSI</name>
<organism evidence="1 2">
    <name type="scientific">Gossypium armourianum</name>
    <dbReference type="NCBI Taxonomy" id="34283"/>
    <lineage>
        <taxon>Eukaryota</taxon>
        <taxon>Viridiplantae</taxon>
        <taxon>Streptophyta</taxon>
        <taxon>Embryophyta</taxon>
        <taxon>Tracheophyta</taxon>
        <taxon>Spermatophyta</taxon>
        <taxon>Magnoliopsida</taxon>
        <taxon>eudicotyledons</taxon>
        <taxon>Gunneridae</taxon>
        <taxon>Pentapetalae</taxon>
        <taxon>rosids</taxon>
        <taxon>malvids</taxon>
        <taxon>Malvales</taxon>
        <taxon>Malvaceae</taxon>
        <taxon>Malvoideae</taxon>
        <taxon>Gossypium</taxon>
    </lineage>
</organism>
<protein>
    <submittedName>
        <fullName evidence="1">Uncharacterized protein</fullName>
    </submittedName>
</protein>
<reference evidence="1 2" key="1">
    <citation type="journal article" date="2019" name="Genome Biol. Evol.">
        <title>Insights into the evolution of the New World diploid cottons (Gossypium, subgenus Houzingenia) based on genome sequencing.</title>
        <authorList>
            <person name="Grover C.E."/>
            <person name="Arick M.A. 2nd"/>
            <person name="Thrash A."/>
            <person name="Conover J.L."/>
            <person name="Sanders W.S."/>
            <person name="Peterson D.G."/>
            <person name="Frelichowski J.E."/>
            <person name="Scheffler J.A."/>
            <person name="Scheffler B.E."/>
            <person name="Wendel J.F."/>
        </authorList>
    </citation>
    <scope>NUCLEOTIDE SEQUENCE [LARGE SCALE GENOMIC DNA]</scope>
    <source>
        <strain evidence="1">6</strain>
        <tissue evidence="1">Leaf</tissue>
    </source>
</reference>
<gene>
    <name evidence="1" type="ORF">Goarm_011290</name>
</gene>
<accession>A0A7J9IWC5</accession>
<dbReference type="Proteomes" id="UP000593575">
    <property type="component" value="Unassembled WGS sequence"/>
</dbReference>